<dbReference type="STRING" id="303698.A0A1V6TC24"/>
<dbReference type="Gene3D" id="3.30.40.10">
    <property type="entry name" value="Zinc/RING finger domain, C3HC4 (zinc finger)"/>
    <property type="match status" value="1"/>
</dbReference>
<keyword evidence="20" id="KW-1185">Reference proteome</keyword>
<evidence type="ECO:0000256" key="7">
    <source>
        <dbReference type="ARBA" id="ARBA00022692"/>
    </source>
</evidence>
<dbReference type="SUPFAM" id="SSF57850">
    <property type="entry name" value="RING/U-box"/>
    <property type="match status" value="1"/>
</dbReference>
<sequence length="805" mass="88344">MRLAVYAGASVALATGVFLKALHQRANFYSACVYLSQSSANLMILTNLCLLATGFILFWLQRLLYGRLRPIETEQLYERAWFAVTETCLAMTIFRGELGGWFLVMFISLLVGKVWGWIGEGRVEYLEQQPPANPRLFHTRLSSSLVLSVLFNAFMLKYCVDTVIRQPRPDMMVMFGFEFAILTLLSASTTARYVIVLTEIYVTRQQLKEKMDERRAEIREARLEAIREHARAGESSPPSDLPNENDINELEFDVPGWEGKARWVFYLDLLTDLVKLIVYLVFFAILLTFYGLPIHILRDVVVTIRSFVRRITDFLRYRNATRDMNERYPDATAEEVAREELCIICREEMVSIQPAAGAPEEGAAQPAAGARPVPERLRPKKLPCGHILHFSCLMSWLARQQNCPTCRRPVILTAAARAREAAAANANNAGNGHPDRAAGDQLPGQPGVQGNGMPRARVFQFGPFRFGFGAVRGGDLFNNLHQQIHQGNAPLQPAVNANPQGARQIGFGFGFGRRPPLATPQNLPQQGHPQQGQPQFQTPSLDDTEAQLQQIEDQISQQIAGIRRNIDHLTHVRNLQRSLQQAQQSLQEQAGLQPGMPSLTTQASGTLPQTGTLGISARQFVAGPASATLTSGDSRLPEGLTLPPGWTMVPLEATDQAGQPIPQSVNPTPTINPTNGQSPAQTSQPPVTSATYTPNANDNVGVRENAGAVPSSAPSSSEAQPASSTLPNWNTSTGSSSVTQRPADSLSQEWTDVRSDQVPDTNQSTIPSWGTNHTSTNEVSEENSISTSKGKGRAATVEETDDTTN</sequence>
<evidence type="ECO:0000256" key="5">
    <source>
        <dbReference type="ARBA" id="ARBA00012483"/>
    </source>
</evidence>
<dbReference type="CDD" id="cd16479">
    <property type="entry name" value="RING-H2_synoviolin"/>
    <property type="match status" value="1"/>
</dbReference>
<comment type="subcellular location">
    <subcellularLocation>
        <location evidence="2">Endoplasmic reticulum membrane</location>
        <topology evidence="2">Multi-pass membrane protein</topology>
    </subcellularLocation>
</comment>
<evidence type="ECO:0000256" key="4">
    <source>
        <dbReference type="ARBA" id="ARBA00010089"/>
    </source>
</evidence>
<proteinExistence type="inferred from homology"/>
<evidence type="ECO:0000256" key="10">
    <source>
        <dbReference type="ARBA" id="ARBA00022786"/>
    </source>
</evidence>
<dbReference type="Proteomes" id="UP000191285">
    <property type="component" value="Unassembled WGS sequence"/>
</dbReference>
<keyword evidence="11" id="KW-0256">Endoplasmic reticulum</keyword>
<dbReference type="InterPro" id="IPR057992">
    <property type="entry name" value="TPR_SYVN1_N"/>
</dbReference>
<dbReference type="PANTHER" id="PTHR22763">
    <property type="entry name" value="RING ZINC FINGER PROTEIN"/>
    <property type="match status" value="1"/>
</dbReference>
<dbReference type="InterPro" id="IPR001841">
    <property type="entry name" value="Znf_RING"/>
</dbReference>
<keyword evidence="12" id="KW-0862">Zinc</keyword>
<feature type="region of interest" description="Disordered" evidence="16">
    <location>
        <begin position="657"/>
        <end position="805"/>
    </location>
</feature>
<feature type="transmembrane region" description="Helical" evidence="17">
    <location>
        <begin position="172"/>
        <end position="195"/>
    </location>
</feature>
<dbReference type="GO" id="GO:0043161">
    <property type="term" value="P:proteasome-mediated ubiquitin-dependent protein catabolic process"/>
    <property type="evidence" value="ECO:0007669"/>
    <property type="project" value="TreeGrafter"/>
</dbReference>
<feature type="compositionally biased region" description="Polar residues" evidence="16">
    <location>
        <begin position="758"/>
        <end position="789"/>
    </location>
</feature>
<dbReference type="EC" id="2.3.2.27" evidence="5"/>
<feature type="region of interest" description="Disordered" evidence="16">
    <location>
        <begin position="424"/>
        <end position="450"/>
    </location>
</feature>
<feature type="transmembrane region" description="Helical" evidence="17">
    <location>
        <begin position="276"/>
        <end position="297"/>
    </location>
</feature>
<feature type="domain" description="RING-type" evidence="18">
    <location>
        <begin position="342"/>
        <end position="407"/>
    </location>
</feature>
<dbReference type="PROSITE" id="PS50089">
    <property type="entry name" value="ZF_RING_2"/>
    <property type="match status" value="1"/>
</dbReference>
<evidence type="ECO:0000256" key="17">
    <source>
        <dbReference type="SAM" id="Phobius"/>
    </source>
</evidence>
<dbReference type="EMBL" id="MLKD01000009">
    <property type="protein sequence ID" value="OQE23123.1"/>
    <property type="molecule type" value="Genomic_DNA"/>
</dbReference>
<dbReference type="SMART" id="SM00184">
    <property type="entry name" value="RING"/>
    <property type="match status" value="1"/>
</dbReference>
<name>A0A1V6TC24_9EURO</name>
<keyword evidence="8" id="KW-0479">Metal-binding</keyword>
<dbReference type="PANTHER" id="PTHR22763:SF184">
    <property type="entry name" value="E3 UBIQUITIN-PROTEIN LIGASE SYNOVIOLIN"/>
    <property type="match status" value="1"/>
</dbReference>
<dbReference type="InterPro" id="IPR058051">
    <property type="entry name" value="Znf_RING_synoviolin"/>
</dbReference>
<dbReference type="Pfam" id="PF12678">
    <property type="entry name" value="zf-rbx1"/>
    <property type="match status" value="1"/>
</dbReference>
<organism evidence="19 20">
    <name type="scientific">Penicillium steckii</name>
    <dbReference type="NCBI Taxonomy" id="303698"/>
    <lineage>
        <taxon>Eukaryota</taxon>
        <taxon>Fungi</taxon>
        <taxon>Dikarya</taxon>
        <taxon>Ascomycota</taxon>
        <taxon>Pezizomycotina</taxon>
        <taxon>Eurotiomycetes</taxon>
        <taxon>Eurotiomycetidae</taxon>
        <taxon>Eurotiales</taxon>
        <taxon>Aspergillaceae</taxon>
        <taxon>Penicillium</taxon>
    </lineage>
</organism>
<evidence type="ECO:0000256" key="1">
    <source>
        <dbReference type="ARBA" id="ARBA00000900"/>
    </source>
</evidence>
<evidence type="ECO:0000256" key="13">
    <source>
        <dbReference type="ARBA" id="ARBA00022989"/>
    </source>
</evidence>
<feature type="transmembrane region" description="Helical" evidence="17">
    <location>
        <begin position="43"/>
        <end position="60"/>
    </location>
</feature>
<reference evidence="20" key="1">
    <citation type="journal article" date="2017" name="Nat. Microbiol.">
        <title>Global analysis of biosynthetic gene clusters reveals vast potential of secondary metabolite production in Penicillium species.</title>
        <authorList>
            <person name="Nielsen J.C."/>
            <person name="Grijseels S."/>
            <person name="Prigent S."/>
            <person name="Ji B."/>
            <person name="Dainat J."/>
            <person name="Nielsen K.F."/>
            <person name="Frisvad J.C."/>
            <person name="Workman M."/>
            <person name="Nielsen J."/>
        </authorList>
    </citation>
    <scope>NUCLEOTIDE SEQUENCE [LARGE SCALE GENOMIC DNA]</scope>
    <source>
        <strain evidence="20">IBT 24891</strain>
    </source>
</reference>
<comment type="catalytic activity">
    <reaction evidence="1">
        <text>S-ubiquitinyl-[E2 ubiquitin-conjugating enzyme]-L-cysteine + [acceptor protein]-L-lysine = [E2 ubiquitin-conjugating enzyme]-L-cysteine + N(6)-ubiquitinyl-[acceptor protein]-L-lysine.</text>
        <dbReference type="EC" id="2.3.2.27"/>
    </reaction>
</comment>
<feature type="compositionally biased region" description="Low complexity" evidence="16">
    <location>
        <begin position="710"/>
        <end position="724"/>
    </location>
</feature>
<dbReference type="InterPro" id="IPR013083">
    <property type="entry name" value="Znf_RING/FYVE/PHD"/>
</dbReference>
<feature type="transmembrane region" description="Helical" evidence="17">
    <location>
        <begin position="98"/>
        <end position="118"/>
    </location>
</feature>
<comment type="pathway">
    <text evidence="3">Protein modification; protein ubiquitination.</text>
</comment>
<dbReference type="GO" id="GO:0005789">
    <property type="term" value="C:endoplasmic reticulum membrane"/>
    <property type="evidence" value="ECO:0007669"/>
    <property type="project" value="UniProtKB-SubCell"/>
</dbReference>
<evidence type="ECO:0000256" key="14">
    <source>
        <dbReference type="ARBA" id="ARBA00023136"/>
    </source>
</evidence>
<gene>
    <name evidence="19" type="ORF">PENSTE_c009G09471</name>
</gene>
<keyword evidence="10" id="KW-0833">Ubl conjugation pathway</keyword>
<feature type="region of interest" description="Disordered" evidence="16">
    <location>
        <begin position="512"/>
        <end position="543"/>
    </location>
</feature>
<evidence type="ECO:0000313" key="20">
    <source>
        <dbReference type="Proteomes" id="UP000191285"/>
    </source>
</evidence>
<evidence type="ECO:0000256" key="9">
    <source>
        <dbReference type="ARBA" id="ARBA00022771"/>
    </source>
</evidence>
<keyword evidence="9 15" id="KW-0863">Zinc-finger</keyword>
<evidence type="ECO:0000256" key="6">
    <source>
        <dbReference type="ARBA" id="ARBA00022679"/>
    </source>
</evidence>
<dbReference type="GO" id="GO:0008270">
    <property type="term" value="F:zinc ion binding"/>
    <property type="evidence" value="ECO:0007669"/>
    <property type="project" value="UniProtKB-KW"/>
</dbReference>
<evidence type="ECO:0000256" key="3">
    <source>
        <dbReference type="ARBA" id="ARBA00004906"/>
    </source>
</evidence>
<dbReference type="GO" id="GO:0061630">
    <property type="term" value="F:ubiquitin protein ligase activity"/>
    <property type="evidence" value="ECO:0007669"/>
    <property type="project" value="UniProtKB-EC"/>
</dbReference>
<evidence type="ECO:0000256" key="15">
    <source>
        <dbReference type="PROSITE-ProRule" id="PRU00175"/>
    </source>
</evidence>
<evidence type="ECO:0000256" key="8">
    <source>
        <dbReference type="ARBA" id="ARBA00022723"/>
    </source>
</evidence>
<evidence type="ECO:0000256" key="2">
    <source>
        <dbReference type="ARBA" id="ARBA00004477"/>
    </source>
</evidence>
<keyword evidence="7 17" id="KW-0812">Transmembrane</keyword>
<dbReference type="GO" id="GO:0036503">
    <property type="term" value="P:ERAD pathway"/>
    <property type="evidence" value="ECO:0007669"/>
    <property type="project" value="TreeGrafter"/>
</dbReference>
<keyword evidence="6" id="KW-0808">Transferase</keyword>
<evidence type="ECO:0000256" key="12">
    <source>
        <dbReference type="ARBA" id="ARBA00022833"/>
    </source>
</evidence>
<comment type="caution">
    <text evidence="19">The sequence shown here is derived from an EMBL/GenBank/DDBJ whole genome shotgun (WGS) entry which is preliminary data.</text>
</comment>
<dbReference type="Pfam" id="PF25563">
    <property type="entry name" value="TPR_SYVN1_N"/>
    <property type="match status" value="1"/>
</dbReference>
<accession>A0A1V6TC24</accession>
<dbReference type="InterPro" id="IPR024766">
    <property type="entry name" value="Znf_RING_H2"/>
</dbReference>
<dbReference type="OrthoDB" id="7759664at2759"/>
<feature type="compositionally biased region" description="Low complexity" evidence="16">
    <location>
        <begin position="520"/>
        <end position="539"/>
    </location>
</feature>
<dbReference type="InterPro" id="IPR050731">
    <property type="entry name" value="HRD1_E3_ubiq-ligases"/>
</dbReference>
<evidence type="ECO:0000256" key="16">
    <source>
        <dbReference type="SAM" id="MobiDB-lite"/>
    </source>
</evidence>
<evidence type="ECO:0000256" key="11">
    <source>
        <dbReference type="ARBA" id="ARBA00022824"/>
    </source>
</evidence>
<keyword evidence="13 17" id="KW-1133">Transmembrane helix</keyword>
<evidence type="ECO:0000259" key="18">
    <source>
        <dbReference type="PROSITE" id="PS50089"/>
    </source>
</evidence>
<keyword evidence="14 17" id="KW-0472">Membrane</keyword>
<dbReference type="AlphaFoldDB" id="A0A1V6TC24"/>
<evidence type="ECO:0000313" key="19">
    <source>
        <dbReference type="EMBL" id="OQE23123.1"/>
    </source>
</evidence>
<protein>
    <recommendedName>
        <fullName evidence="5">RING-type E3 ubiquitin transferase</fullName>
        <ecNumber evidence="5">2.3.2.27</ecNumber>
    </recommendedName>
</protein>
<feature type="compositionally biased region" description="Polar residues" evidence="16">
    <location>
        <begin position="725"/>
        <end position="750"/>
    </location>
</feature>
<feature type="compositionally biased region" description="Polar residues" evidence="16">
    <location>
        <begin position="661"/>
        <end position="698"/>
    </location>
</feature>
<dbReference type="UniPathway" id="UPA00143"/>
<dbReference type="GO" id="GO:0016567">
    <property type="term" value="P:protein ubiquitination"/>
    <property type="evidence" value="ECO:0007669"/>
    <property type="project" value="UniProtKB-UniPathway"/>
</dbReference>
<comment type="similarity">
    <text evidence="4">Belongs to the HRD1 family.</text>
</comment>